<dbReference type="EMBL" id="FP929052">
    <property type="protein sequence ID" value="CBL16481.1"/>
    <property type="molecule type" value="Genomic_DNA"/>
</dbReference>
<dbReference type="KEGG" id="rch:RUM_02340"/>
<feature type="transmembrane region" description="Helical" evidence="1">
    <location>
        <begin position="22"/>
        <end position="42"/>
    </location>
</feature>
<evidence type="ECO:0000313" key="2">
    <source>
        <dbReference type="EMBL" id="CBL16481.1"/>
    </source>
</evidence>
<keyword evidence="3" id="KW-1185">Reference proteome</keyword>
<dbReference type="PATRIC" id="fig|213810.4.peg.86"/>
<reference evidence="2" key="2">
    <citation type="submission" date="2010-03" db="EMBL/GenBank/DDBJ databases">
        <authorList>
            <person name="Pajon A."/>
        </authorList>
    </citation>
    <scope>NUCLEOTIDE SEQUENCE</scope>
    <source>
        <strain evidence="2">Type strain: 18P13</strain>
    </source>
</reference>
<keyword evidence="1" id="KW-0472">Membrane</keyword>
<organism evidence="2 3">
    <name type="scientific">Ruminococcus champanellensis (strain DSM 18848 / JCM 17042 / KCTC 15320 / 18P13)</name>
    <dbReference type="NCBI Taxonomy" id="213810"/>
    <lineage>
        <taxon>Bacteria</taxon>
        <taxon>Bacillati</taxon>
        <taxon>Bacillota</taxon>
        <taxon>Clostridia</taxon>
        <taxon>Eubacteriales</taxon>
        <taxon>Oscillospiraceae</taxon>
        <taxon>Ruminococcus</taxon>
    </lineage>
</organism>
<dbReference type="STRING" id="213810.RUM_02340"/>
<dbReference type="AlphaFoldDB" id="D4LA36"/>
<keyword evidence="1" id="KW-1133">Transmembrane helix</keyword>
<dbReference type="RefSeq" id="WP_015557388.1">
    <property type="nucleotide sequence ID" value="NC_021039.1"/>
</dbReference>
<proteinExistence type="predicted"/>
<feature type="transmembrane region" description="Helical" evidence="1">
    <location>
        <begin position="48"/>
        <end position="66"/>
    </location>
</feature>
<reference evidence="2" key="1">
    <citation type="submission" date="2010-03" db="EMBL/GenBank/DDBJ databases">
        <title>The genome sequence of Ruminococcus sp. 18P13.</title>
        <authorList>
            <consortium name="metaHIT consortium -- http://www.metahit.eu/"/>
            <person name="Pajon A."/>
            <person name="Turner K."/>
            <person name="Parkhill J."/>
            <person name="Bernalier A."/>
        </authorList>
    </citation>
    <scope>NUCLEOTIDE SEQUENCE [LARGE SCALE GENOMIC DNA]</scope>
    <source>
        <strain evidence="2">Type strain: 18P13</strain>
    </source>
</reference>
<dbReference type="Proteomes" id="UP000007054">
    <property type="component" value="Chromosome"/>
</dbReference>
<dbReference type="BioCyc" id="RCHA213810:RUM_RS01100-MONOMER"/>
<accession>D4LA36</accession>
<evidence type="ECO:0000256" key="1">
    <source>
        <dbReference type="SAM" id="Phobius"/>
    </source>
</evidence>
<protein>
    <submittedName>
        <fullName evidence="2">Uncharacterized protein</fullName>
    </submittedName>
</protein>
<keyword evidence="1" id="KW-0812">Transmembrane</keyword>
<sequence length="90" mass="10568">MDPEERQALQVEQENQEKLMKVCRWCHILVCLFLTVLTGVLLHLIGAGGVFVGFTCVLAFGAYVWLERRFLRKHVNRVVKRFFDSRRHAH</sequence>
<dbReference type="GeneID" id="83155069"/>
<dbReference type="HOGENOM" id="CLU_2438964_0_0_9"/>
<name>D4LA36_RUMC1</name>
<gene>
    <name evidence="2" type="ordered locus">RUM_02340</name>
</gene>
<evidence type="ECO:0000313" key="3">
    <source>
        <dbReference type="Proteomes" id="UP000007054"/>
    </source>
</evidence>